<dbReference type="PROSITE" id="PS50090">
    <property type="entry name" value="MYB_LIKE"/>
    <property type="match status" value="1"/>
</dbReference>
<sequence length="433" mass="48799">MPKATPLSSMSEATPMRSDLSSSSSSNEYRKRLRSHQTPTRVTISNGSNKENVGIENFGVELVKEKNNGEKKRGERDGLLNLKIFEKKENVGVENLGAKIVKEKDNFEKRRGEKDGLVNFKNKENVGIGNFGVKMEKEKNNVEKKRKMERCCEEGIQSIQSCGSDDWTRQQEAALQRAYLAAKPSPHFWKKVAKMVPGKSAQDCFDRVNSSFDTPPQPQPRSRAIKSKLSPISNFSLSCSKPIQNPSQPVKKLSSRKKSLVAQKTVRHFLKKHSEKDQNHQVDHFSVLETSPDALVVDLLEINSHIDPTCPLSPPNFLQKCSGGLSSGHQKMLSRFKPNNPSPEVLKRVKNVALHEKYIDQLHNRDARRKSVAARVCKNVDEVKIGGLKAAKTALMSEAREFISQFQHMRANCQCDADIDDDDDEEMEEEDDE</sequence>
<evidence type="ECO:0000259" key="2">
    <source>
        <dbReference type="PROSITE" id="PS50090"/>
    </source>
</evidence>
<dbReference type="CDD" id="cd00167">
    <property type="entry name" value="SANT"/>
    <property type="match status" value="1"/>
</dbReference>
<dbReference type="InterPro" id="IPR001005">
    <property type="entry name" value="SANT/Myb"/>
</dbReference>
<reference evidence="4" key="1">
    <citation type="journal article" date="2017" name="Nat. Commun.">
        <title>The asparagus genome sheds light on the origin and evolution of a young Y chromosome.</title>
        <authorList>
            <person name="Harkess A."/>
            <person name="Zhou J."/>
            <person name="Xu C."/>
            <person name="Bowers J.E."/>
            <person name="Van der Hulst R."/>
            <person name="Ayyampalayam S."/>
            <person name="Mercati F."/>
            <person name="Riccardi P."/>
            <person name="McKain M.R."/>
            <person name="Kakrana A."/>
            <person name="Tang H."/>
            <person name="Ray J."/>
            <person name="Groenendijk J."/>
            <person name="Arikit S."/>
            <person name="Mathioni S.M."/>
            <person name="Nakano M."/>
            <person name="Shan H."/>
            <person name="Telgmann-Rauber A."/>
            <person name="Kanno A."/>
            <person name="Yue Z."/>
            <person name="Chen H."/>
            <person name="Li W."/>
            <person name="Chen Y."/>
            <person name="Xu X."/>
            <person name="Zhang Y."/>
            <person name="Luo S."/>
            <person name="Chen H."/>
            <person name="Gao J."/>
            <person name="Mao Z."/>
            <person name="Pires J.C."/>
            <person name="Luo M."/>
            <person name="Kudrna D."/>
            <person name="Wing R.A."/>
            <person name="Meyers B.C."/>
            <person name="Yi K."/>
            <person name="Kong H."/>
            <person name="Lavrijsen P."/>
            <person name="Sunseri F."/>
            <person name="Falavigna A."/>
            <person name="Ye Y."/>
            <person name="Leebens-Mack J.H."/>
            <person name="Chen G."/>
        </authorList>
    </citation>
    <scope>NUCLEOTIDE SEQUENCE [LARGE SCALE GENOMIC DNA]</scope>
    <source>
        <strain evidence="4">cv. DH0086</strain>
    </source>
</reference>
<dbReference type="Gene3D" id="1.10.10.60">
    <property type="entry name" value="Homeodomain-like"/>
    <property type="match status" value="1"/>
</dbReference>
<keyword evidence="4" id="KW-1185">Reference proteome</keyword>
<dbReference type="OMA" id="KPTANFW"/>
<feature type="compositionally biased region" description="Polar residues" evidence="1">
    <location>
        <begin position="36"/>
        <end position="51"/>
    </location>
</feature>
<dbReference type="Proteomes" id="UP000243459">
    <property type="component" value="Chromosome 5"/>
</dbReference>
<evidence type="ECO:0000313" key="4">
    <source>
        <dbReference type="Proteomes" id="UP000243459"/>
    </source>
</evidence>
<dbReference type="InterPro" id="IPR009057">
    <property type="entry name" value="Homeodomain-like_sf"/>
</dbReference>
<dbReference type="EMBL" id="CM007385">
    <property type="protein sequence ID" value="ONK67536.1"/>
    <property type="molecule type" value="Genomic_DNA"/>
</dbReference>
<gene>
    <name evidence="3" type="ORF">A4U43_C05F1060</name>
</gene>
<evidence type="ECO:0000256" key="1">
    <source>
        <dbReference type="SAM" id="MobiDB-lite"/>
    </source>
</evidence>
<dbReference type="Gramene" id="ONK67536">
    <property type="protein sequence ID" value="ONK67536"/>
    <property type="gene ID" value="A4U43_C05F1060"/>
</dbReference>
<dbReference type="PANTHER" id="PTHR14000:SF17">
    <property type="entry name" value="MYB-LIKE DOMAIN-CONTAINING PROTEIN"/>
    <property type="match status" value="1"/>
</dbReference>
<organism evidence="3 4">
    <name type="scientific">Asparagus officinalis</name>
    <name type="common">Garden asparagus</name>
    <dbReference type="NCBI Taxonomy" id="4686"/>
    <lineage>
        <taxon>Eukaryota</taxon>
        <taxon>Viridiplantae</taxon>
        <taxon>Streptophyta</taxon>
        <taxon>Embryophyta</taxon>
        <taxon>Tracheophyta</taxon>
        <taxon>Spermatophyta</taxon>
        <taxon>Magnoliopsida</taxon>
        <taxon>Liliopsida</taxon>
        <taxon>Asparagales</taxon>
        <taxon>Asparagaceae</taxon>
        <taxon>Asparagoideae</taxon>
        <taxon>Asparagus</taxon>
    </lineage>
</organism>
<evidence type="ECO:0000313" key="3">
    <source>
        <dbReference type="EMBL" id="ONK67536.1"/>
    </source>
</evidence>
<proteinExistence type="predicted"/>
<feature type="domain" description="Myb-like" evidence="2">
    <location>
        <begin position="167"/>
        <end position="212"/>
    </location>
</feature>
<feature type="compositionally biased region" description="Polar residues" evidence="1">
    <location>
        <begin position="1"/>
        <end position="12"/>
    </location>
</feature>
<dbReference type="AlphaFoldDB" id="A0A5P1ENM8"/>
<accession>A0A5P1ENM8</accession>
<protein>
    <recommendedName>
        <fullName evidence="2">Myb-like domain-containing protein</fullName>
    </recommendedName>
</protein>
<dbReference type="SUPFAM" id="SSF46689">
    <property type="entry name" value="Homeodomain-like"/>
    <property type="match status" value="1"/>
</dbReference>
<name>A0A5P1ENM8_ASPOF</name>
<feature type="region of interest" description="Disordered" evidence="1">
    <location>
        <begin position="1"/>
        <end position="51"/>
    </location>
</feature>
<dbReference type="PANTHER" id="PTHR14000">
    <property type="entry name" value="FINGER CCCH DOMAIN PROTEIN, PUTATIVE (DUF3755)-RELATED"/>
    <property type="match status" value="1"/>
</dbReference>